<proteinExistence type="predicted"/>
<accession>A0ABQ8GTB6</accession>
<evidence type="ECO:0000313" key="2">
    <source>
        <dbReference type="Proteomes" id="UP000774617"/>
    </source>
</evidence>
<sequence length="389" mass="44872">MSFEEPTRNVVEDIIGILKRFSQHANDDPSHETEVFKHDAREKLENFISERREITLVLPAFPWKNRNIEKVIGRHPDLGEELGLARLNHLCEEIRKVYMFGARVHLIADGPVYNDLVGIPDEEYYDYGVELRQLAVHKGFNSIRFLRLPDLLSADNTIKLTKEAYLASVPFLREQLETRFLAAEFNVEEEIRSNADTNLTYRGYVQLVDEDLKWGSNINEQVLSSPTAYKEVVQNVAKRMIRRLLAYEHLIRDRYGWAIRLSIHQSTGKTKISIPLLPYDSKSRGTPWHCSVAVLGTGEIRTGHSEEFRKKYDVIERDGRPYYFRERSPLFELEAPVEIDHEYDGLILKTASPHPVSLSKNDEEKLATLILRFKSITTLGLFSLKSSSA</sequence>
<dbReference type="PANTHER" id="PTHR37285">
    <property type="entry name" value="SPORE WALL MATURATION PROTEIN DIT1"/>
    <property type="match status" value="1"/>
</dbReference>
<evidence type="ECO:0000313" key="1">
    <source>
        <dbReference type="EMBL" id="KAH7063741.1"/>
    </source>
</evidence>
<name>A0ABQ8GTB6_9PEZI</name>
<dbReference type="EMBL" id="JAGTJR010000002">
    <property type="protein sequence ID" value="KAH7063741.1"/>
    <property type="molecule type" value="Genomic_DNA"/>
</dbReference>
<reference evidence="1 2" key="1">
    <citation type="journal article" date="2021" name="Nat. Commun.">
        <title>Genetic determinants of endophytism in the Arabidopsis root mycobiome.</title>
        <authorList>
            <person name="Mesny F."/>
            <person name="Miyauchi S."/>
            <person name="Thiergart T."/>
            <person name="Pickel B."/>
            <person name="Atanasova L."/>
            <person name="Karlsson M."/>
            <person name="Huettel B."/>
            <person name="Barry K.W."/>
            <person name="Haridas S."/>
            <person name="Chen C."/>
            <person name="Bauer D."/>
            <person name="Andreopoulos W."/>
            <person name="Pangilinan J."/>
            <person name="LaButti K."/>
            <person name="Riley R."/>
            <person name="Lipzen A."/>
            <person name="Clum A."/>
            <person name="Drula E."/>
            <person name="Henrissat B."/>
            <person name="Kohler A."/>
            <person name="Grigoriev I.V."/>
            <person name="Martin F.M."/>
            <person name="Hacquard S."/>
        </authorList>
    </citation>
    <scope>NUCLEOTIDE SEQUENCE [LARGE SCALE GENOMIC DNA]</scope>
    <source>
        <strain evidence="1 2">MPI-SDFR-AT-0080</strain>
    </source>
</reference>
<protein>
    <submittedName>
        <fullName evidence="1">Pyoverdine/dityrosine biosynthesis protein-domain-containing protein</fullName>
    </submittedName>
</protein>
<comment type="caution">
    <text evidence="1">The sequence shown here is derived from an EMBL/GenBank/DDBJ whole genome shotgun (WGS) entry which is preliminary data.</text>
</comment>
<dbReference type="InterPro" id="IPR007817">
    <property type="entry name" value="Isocyanide_synthase_DIT1"/>
</dbReference>
<dbReference type="Pfam" id="PF05141">
    <property type="entry name" value="DIT1_PvcA"/>
    <property type="match status" value="1"/>
</dbReference>
<gene>
    <name evidence="1" type="ORF">B0J12DRAFT_707496</name>
</gene>
<dbReference type="PANTHER" id="PTHR37285:SF5">
    <property type="entry name" value="SPORE WALL MATURATION PROTEIN DIT1"/>
    <property type="match status" value="1"/>
</dbReference>
<organism evidence="1 2">
    <name type="scientific">Macrophomina phaseolina</name>
    <dbReference type="NCBI Taxonomy" id="35725"/>
    <lineage>
        <taxon>Eukaryota</taxon>
        <taxon>Fungi</taxon>
        <taxon>Dikarya</taxon>
        <taxon>Ascomycota</taxon>
        <taxon>Pezizomycotina</taxon>
        <taxon>Dothideomycetes</taxon>
        <taxon>Dothideomycetes incertae sedis</taxon>
        <taxon>Botryosphaeriales</taxon>
        <taxon>Botryosphaeriaceae</taxon>
        <taxon>Macrophomina</taxon>
    </lineage>
</organism>
<keyword evidence="2" id="KW-1185">Reference proteome</keyword>
<dbReference type="Proteomes" id="UP000774617">
    <property type="component" value="Unassembled WGS sequence"/>
</dbReference>